<dbReference type="AlphaFoldDB" id="A0A1G9EJH0"/>
<accession>A0A1G9EJH0</accession>
<proteinExistence type="predicted"/>
<protein>
    <submittedName>
        <fullName evidence="1">Uncharacterized protein</fullName>
    </submittedName>
</protein>
<dbReference type="STRING" id="658219.SAMN05216212_3153"/>
<gene>
    <name evidence="1" type="ORF">SAMN05216212_3153</name>
</gene>
<evidence type="ECO:0000313" key="1">
    <source>
        <dbReference type="EMBL" id="SDK76175.1"/>
    </source>
</evidence>
<dbReference type="EMBL" id="FNFH01000008">
    <property type="protein sequence ID" value="SDK76175.1"/>
    <property type="molecule type" value="Genomic_DNA"/>
</dbReference>
<reference evidence="2" key="1">
    <citation type="submission" date="2016-10" db="EMBL/GenBank/DDBJ databases">
        <authorList>
            <person name="Varghese N."/>
            <person name="Submissions S."/>
        </authorList>
    </citation>
    <scope>NUCLEOTIDE SEQUENCE [LARGE SCALE GENOMIC DNA]</scope>
    <source>
        <strain evidence="2">CGMCC 1.10658</strain>
    </source>
</reference>
<evidence type="ECO:0000313" key="2">
    <source>
        <dbReference type="Proteomes" id="UP000199305"/>
    </source>
</evidence>
<dbReference type="Proteomes" id="UP000199305">
    <property type="component" value="Unassembled WGS sequence"/>
</dbReference>
<organism evidence="1 2">
    <name type="scientific">Microbulbifer yueqingensis</name>
    <dbReference type="NCBI Taxonomy" id="658219"/>
    <lineage>
        <taxon>Bacteria</taxon>
        <taxon>Pseudomonadati</taxon>
        <taxon>Pseudomonadota</taxon>
        <taxon>Gammaproteobacteria</taxon>
        <taxon>Cellvibrionales</taxon>
        <taxon>Microbulbiferaceae</taxon>
        <taxon>Microbulbifer</taxon>
    </lineage>
</organism>
<sequence>MSSCIATGWEGECVGSNFHWKTMQPKKEKAMATVRQLSDIDSGLRA</sequence>
<keyword evidence="2" id="KW-1185">Reference proteome</keyword>
<name>A0A1G9EJH0_9GAMM</name>